<comment type="caution">
    <text evidence="2">The sequence shown here is derived from an EMBL/GenBank/DDBJ whole genome shotgun (WGS) entry which is preliminary data.</text>
</comment>
<evidence type="ECO:0000259" key="1">
    <source>
        <dbReference type="Pfam" id="PF00210"/>
    </source>
</evidence>
<name>A0A842HIQ6_9BACT</name>
<evidence type="ECO:0000313" key="2">
    <source>
        <dbReference type="EMBL" id="MBC2595464.1"/>
    </source>
</evidence>
<proteinExistence type="predicted"/>
<dbReference type="CDD" id="cd00657">
    <property type="entry name" value="Ferritin_like"/>
    <property type="match status" value="1"/>
</dbReference>
<dbReference type="Proteomes" id="UP000546464">
    <property type="component" value="Unassembled WGS sequence"/>
</dbReference>
<organism evidence="2 3">
    <name type="scientific">Ruficoccus amylovorans</name>
    <dbReference type="NCBI Taxonomy" id="1804625"/>
    <lineage>
        <taxon>Bacteria</taxon>
        <taxon>Pseudomonadati</taxon>
        <taxon>Verrucomicrobiota</taxon>
        <taxon>Opitutia</taxon>
        <taxon>Puniceicoccales</taxon>
        <taxon>Cerasicoccaceae</taxon>
        <taxon>Ruficoccus</taxon>
    </lineage>
</organism>
<dbReference type="AlphaFoldDB" id="A0A842HIQ6"/>
<evidence type="ECO:0000313" key="3">
    <source>
        <dbReference type="Proteomes" id="UP000546464"/>
    </source>
</evidence>
<sequence>MVRGEAHERVREMYHEEVTNELRHTQYLADQIVTLGGKPQLEPDLTPPEGSVQEMLKHDADEGRIDGGNYRKLAQMAGGEGLMSLKLQMEEQAADEERHGQTMYRFLGKSWS</sequence>
<dbReference type="InterPro" id="IPR008331">
    <property type="entry name" value="Ferritin_DPS_dom"/>
</dbReference>
<gene>
    <name evidence="2" type="ORF">H5P28_14450</name>
</gene>
<accession>A0A842HIQ6</accession>
<dbReference type="InterPro" id="IPR009078">
    <property type="entry name" value="Ferritin-like_SF"/>
</dbReference>
<dbReference type="Pfam" id="PF00210">
    <property type="entry name" value="Ferritin"/>
    <property type="match status" value="1"/>
</dbReference>
<feature type="domain" description="Ferritin/DPS" evidence="1">
    <location>
        <begin position="1"/>
        <end position="109"/>
    </location>
</feature>
<keyword evidence="3" id="KW-1185">Reference proteome</keyword>
<dbReference type="RefSeq" id="WP_185676419.1">
    <property type="nucleotide sequence ID" value="NZ_JACHVB010000042.1"/>
</dbReference>
<dbReference type="InterPro" id="IPR012347">
    <property type="entry name" value="Ferritin-like"/>
</dbReference>
<dbReference type="GO" id="GO:0008199">
    <property type="term" value="F:ferric iron binding"/>
    <property type="evidence" value="ECO:0007669"/>
    <property type="project" value="InterPro"/>
</dbReference>
<protein>
    <recommendedName>
        <fullName evidence="1">Ferritin/DPS domain-containing protein</fullName>
    </recommendedName>
</protein>
<reference evidence="2 3" key="1">
    <citation type="submission" date="2020-07" db="EMBL/GenBank/DDBJ databases">
        <authorList>
            <person name="Feng X."/>
        </authorList>
    </citation>
    <scope>NUCLEOTIDE SEQUENCE [LARGE SCALE GENOMIC DNA]</scope>
    <source>
        <strain evidence="2 3">JCM31066</strain>
    </source>
</reference>
<dbReference type="SUPFAM" id="SSF47240">
    <property type="entry name" value="Ferritin-like"/>
    <property type="match status" value="1"/>
</dbReference>
<dbReference type="EMBL" id="JACHVB010000042">
    <property type="protein sequence ID" value="MBC2595464.1"/>
    <property type="molecule type" value="Genomic_DNA"/>
</dbReference>
<dbReference type="Gene3D" id="1.20.1260.10">
    <property type="match status" value="1"/>
</dbReference>